<dbReference type="InterPro" id="IPR026992">
    <property type="entry name" value="DIOX_N"/>
</dbReference>
<protein>
    <submittedName>
        <fullName evidence="2">Fe2OG dioxygenase domain-containing protein</fullName>
    </submittedName>
</protein>
<dbReference type="EMBL" id="JARVKF010000310">
    <property type="protein sequence ID" value="KAK9419555.1"/>
    <property type="molecule type" value="Genomic_DNA"/>
</dbReference>
<dbReference type="Gene3D" id="2.60.120.330">
    <property type="entry name" value="B-lactam Antibiotic, Isopenicillin N Synthase, Chain"/>
    <property type="match status" value="1"/>
</dbReference>
<accession>A0ABR2UY19</accession>
<keyword evidence="2" id="KW-0560">Oxidoreductase</keyword>
<evidence type="ECO:0000259" key="1">
    <source>
        <dbReference type="Pfam" id="PF14226"/>
    </source>
</evidence>
<comment type="caution">
    <text evidence="2">The sequence shown here is derived from an EMBL/GenBank/DDBJ whole genome shotgun (WGS) entry which is preliminary data.</text>
</comment>
<dbReference type="SUPFAM" id="SSF51197">
    <property type="entry name" value="Clavaminate synthase-like"/>
    <property type="match status" value="1"/>
</dbReference>
<gene>
    <name evidence="2" type="ORF">SUNI508_07291</name>
</gene>
<reference evidence="2 3" key="1">
    <citation type="journal article" date="2024" name="J. Plant Pathol.">
        <title>Sequence and assembly of the genome of Seiridium unicorne, isolate CBS 538.82, causal agent of cypress canker disease.</title>
        <authorList>
            <person name="Scali E."/>
            <person name="Rocca G.D."/>
            <person name="Danti R."/>
            <person name="Garbelotto M."/>
            <person name="Barberini S."/>
            <person name="Baroncelli R."/>
            <person name="Emiliani G."/>
        </authorList>
    </citation>
    <scope>NUCLEOTIDE SEQUENCE [LARGE SCALE GENOMIC DNA]</scope>
    <source>
        <strain evidence="2 3">BM-138-508</strain>
    </source>
</reference>
<evidence type="ECO:0000313" key="3">
    <source>
        <dbReference type="Proteomes" id="UP001408356"/>
    </source>
</evidence>
<dbReference type="Pfam" id="PF14226">
    <property type="entry name" value="DIOX_N"/>
    <property type="match status" value="1"/>
</dbReference>
<organism evidence="2 3">
    <name type="scientific">Seiridium unicorne</name>
    <dbReference type="NCBI Taxonomy" id="138068"/>
    <lineage>
        <taxon>Eukaryota</taxon>
        <taxon>Fungi</taxon>
        <taxon>Dikarya</taxon>
        <taxon>Ascomycota</taxon>
        <taxon>Pezizomycotina</taxon>
        <taxon>Sordariomycetes</taxon>
        <taxon>Xylariomycetidae</taxon>
        <taxon>Amphisphaeriales</taxon>
        <taxon>Sporocadaceae</taxon>
        <taxon>Seiridium</taxon>
    </lineage>
</organism>
<proteinExistence type="predicted"/>
<sequence>MSNQAGTVNMSGFHGTPEQKQVFCETLVDMLKKKSCINVQNHRIPEDMIHKLFEWTRKFFNLSHDEKMKAKHPPQANPNRGYSYVGQENVAGISGHEKGLGPGKTKDVKETYDMGSSTDTLVDNIWVEEESLPGFRTFMEAFYNEVFKTEMELLSAIEIALGVSEEHLITQQGRE</sequence>
<dbReference type="InterPro" id="IPR027443">
    <property type="entry name" value="IPNS-like_sf"/>
</dbReference>
<keyword evidence="3" id="KW-1185">Reference proteome</keyword>
<evidence type="ECO:0000313" key="2">
    <source>
        <dbReference type="EMBL" id="KAK9419555.1"/>
    </source>
</evidence>
<dbReference type="Proteomes" id="UP001408356">
    <property type="component" value="Unassembled WGS sequence"/>
</dbReference>
<keyword evidence="2" id="KW-0223">Dioxygenase</keyword>
<name>A0ABR2UY19_9PEZI</name>
<dbReference type="GO" id="GO:0051213">
    <property type="term" value="F:dioxygenase activity"/>
    <property type="evidence" value="ECO:0007669"/>
    <property type="project" value="UniProtKB-KW"/>
</dbReference>
<feature type="domain" description="Non-haem dioxygenase N-terminal" evidence="1">
    <location>
        <begin position="8"/>
        <end position="128"/>
    </location>
</feature>